<proteinExistence type="inferred from homology"/>
<feature type="domain" description="Alpha-glycerophosphate oxidase C-terminal" evidence="7">
    <location>
        <begin position="410"/>
        <end position="475"/>
    </location>
</feature>
<dbReference type="GO" id="GO:0046168">
    <property type="term" value="P:glycerol-3-phosphate catabolic process"/>
    <property type="evidence" value="ECO:0007669"/>
    <property type="project" value="TreeGrafter"/>
</dbReference>
<dbReference type="Pfam" id="PF01266">
    <property type="entry name" value="DAO"/>
    <property type="match status" value="1"/>
</dbReference>
<evidence type="ECO:0000256" key="1">
    <source>
        <dbReference type="ARBA" id="ARBA00001974"/>
    </source>
</evidence>
<feature type="domain" description="FAD dependent oxidoreductase" evidence="6">
    <location>
        <begin position="7"/>
        <end position="377"/>
    </location>
</feature>
<dbReference type="PRINTS" id="PR01001">
    <property type="entry name" value="FADG3PDH"/>
</dbReference>
<evidence type="ECO:0000256" key="3">
    <source>
        <dbReference type="ARBA" id="ARBA00022630"/>
    </source>
</evidence>
<dbReference type="Gene3D" id="1.10.8.870">
    <property type="entry name" value="Alpha-glycerophosphate oxidase, cap domain"/>
    <property type="match status" value="1"/>
</dbReference>
<dbReference type="Gene3D" id="3.30.9.10">
    <property type="entry name" value="D-Amino Acid Oxidase, subunit A, domain 2"/>
    <property type="match status" value="1"/>
</dbReference>
<evidence type="ECO:0000256" key="2">
    <source>
        <dbReference type="ARBA" id="ARBA00007330"/>
    </source>
</evidence>
<evidence type="ECO:0000313" key="9">
    <source>
        <dbReference type="Proteomes" id="UP000481643"/>
    </source>
</evidence>
<comment type="cofactor">
    <cofactor evidence="1">
        <name>FAD</name>
        <dbReference type="ChEBI" id="CHEBI:57692"/>
    </cofactor>
</comment>
<dbReference type="InterPro" id="IPR006076">
    <property type="entry name" value="FAD-dep_OxRdtase"/>
</dbReference>
<dbReference type="GO" id="GO:0004368">
    <property type="term" value="F:glycerol-3-phosphate dehydrogenase (quinone) activity"/>
    <property type="evidence" value="ECO:0007669"/>
    <property type="project" value="InterPro"/>
</dbReference>
<dbReference type="Pfam" id="PF16901">
    <property type="entry name" value="DAO_C"/>
    <property type="match status" value="1"/>
</dbReference>
<reference evidence="8 9" key="1">
    <citation type="submission" date="2019-09" db="EMBL/GenBank/DDBJ databases">
        <title>Taxonomic organization of the family Brucellaceae based on a phylogenomic approach.</title>
        <authorList>
            <person name="Leclercq S."/>
            <person name="Cloeckaert A."/>
            <person name="Zygmunt M.S."/>
        </authorList>
    </citation>
    <scope>NUCLEOTIDE SEQUENCE [LARGE SCALE GENOMIC DNA]</scope>
    <source>
        <strain evidence="8 9">WS1830</strain>
    </source>
</reference>
<comment type="similarity">
    <text evidence="2">Belongs to the FAD-dependent glycerol-3-phosphate dehydrogenase family.</text>
</comment>
<sequence length="503" mass="55989">MNARKYDVIIIGGGIIGASAGQHLTAEGFNTLLLERGDYGGATSSRTSRLQHCGLTYFSAANHSLWNFIRRPFYVAECLELAKRAMRERGEFVKTSPERVRKLEFVVPFNARSAISGPRAKLAFGVMSLFDRGVPLDLKVMTAQEARNHPALEGMADLEDVRGALSFTEYQYAWPERIVVDTVMKGRDIGLDARNYMEVVSIDRLKNGEWNVTARCSSGDNETFQSKAIVNAAGAWVDDITGLCSNSAPRLNAGAKGTNVVVRLPARMRGIGMETITPEGAPFYLIPWGDLHYAGPWDTPSEADHAGYRAKDHEIESILKIMNQVYPGIPLDRNDVLYSWAGVRPRTARKGEAMGSMEVMEHDLTDQGIRNFFVFTGGLLMTHRDAGRRLTKAVSKRVKPSGPRKKLDSSARLIPQGDQVSELSVKWAIENEQARTLEDILRRRLAVGWSEDLGLAQVEEASFIAARLLGWSEVQRSANLTEFIQTTISDFNPRDPNRWTDRP</sequence>
<evidence type="ECO:0000259" key="6">
    <source>
        <dbReference type="Pfam" id="PF01266"/>
    </source>
</evidence>
<protein>
    <submittedName>
        <fullName evidence="8">FAD-dependent oxidoreductase</fullName>
    </submittedName>
</protein>
<evidence type="ECO:0000256" key="5">
    <source>
        <dbReference type="ARBA" id="ARBA00023002"/>
    </source>
</evidence>
<organism evidence="8 9">
    <name type="scientific">Brucella tritici</name>
    <dbReference type="NCBI Taxonomy" id="94626"/>
    <lineage>
        <taxon>Bacteria</taxon>
        <taxon>Pseudomonadati</taxon>
        <taxon>Pseudomonadota</taxon>
        <taxon>Alphaproteobacteria</taxon>
        <taxon>Hyphomicrobiales</taxon>
        <taxon>Brucellaceae</taxon>
        <taxon>Brucella/Ochrobactrum group</taxon>
        <taxon>Brucella</taxon>
    </lineage>
</organism>
<dbReference type="Proteomes" id="UP000481643">
    <property type="component" value="Unassembled WGS sequence"/>
</dbReference>
<dbReference type="AlphaFoldDB" id="A0A6L3Y3E8"/>
<evidence type="ECO:0000259" key="7">
    <source>
        <dbReference type="Pfam" id="PF16901"/>
    </source>
</evidence>
<dbReference type="InterPro" id="IPR000447">
    <property type="entry name" value="G3P_DH_FAD-dep"/>
</dbReference>
<dbReference type="InterPro" id="IPR036188">
    <property type="entry name" value="FAD/NAD-bd_sf"/>
</dbReference>
<keyword evidence="5" id="KW-0560">Oxidoreductase</keyword>
<dbReference type="PANTHER" id="PTHR11985:SF15">
    <property type="entry name" value="GLYCEROL-3-PHOSPHATE DEHYDROGENASE, MITOCHONDRIAL"/>
    <property type="match status" value="1"/>
</dbReference>
<dbReference type="InterPro" id="IPR031656">
    <property type="entry name" value="DAO_C"/>
</dbReference>
<dbReference type="SUPFAM" id="SSF51905">
    <property type="entry name" value="FAD/NAD(P)-binding domain"/>
    <property type="match status" value="1"/>
</dbReference>
<dbReference type="RefSeq" id="WP_151654257.1">
    <property type="nucleotide sequence ID" value="NZ_WBVX01000053.1"/>
</dbReference>
<keyword evidence="3" id="KW-0285">Flavoprotein</keyword>
<keyword evidence="4" id="KW-0274">FAD</keyword>
<dbReference type="InterPro" id="IPR038299">
    <property type="entry name" value="DAO_C_sf"/>
</dbReference>
<dbReference type="EMBL" id="WBVX01000053">
    <property type="protein sequence ID" value="KAB2675788.1"/>
    <property type="molecule type" value="Genomic_DNA"/>
</dbReference>
<evidence type="ECO:0000256" key="4">
    <source>
        <dbReference type="ARBA" id="ARBA00022827"/>
    </source>
</evidence>
<dbReference type="Gene3D" id="3.50.50.60">
    <property type="entry name" value="FAD/NAD(P)-binding domain"/>
    <property type="match status" value="1"/>
</dbReference>
<accession>A0A6L3Y3E8</accession>
<comment type="caution">
    <text evidence="8">The sequence shown here is derived from an EMBL/GenBank/DDBJ whole genome shotgun (WGS) entry which is preliminary data.</text>
</comment>
<gene>
    <name evidence="8" type="ORF">F9L08_27400</name>
</gene>
<evidence type="ECO:0000313" key="8">
    <source>
        <dbReference type="EMBL" id="KAB2675788.1"/>
    </source>
</evidence>
<name>A0A6L3Y3E8_9HYPH</name>
<dbReference type="PANTHER" id="PTHR11985">
    <property type="entry name" value="GLYCEROL-3-PHOSPHATE DEHYDROGENASE"/>
    <property type="match status" value="1"/>
</dbReference>